<dbReference type="AlphaFoldDB" id="A0A421BXB4"/>
<accession>A0A421BXB4</accession>
<dbReference type="SUPFAM" id="SSF56954">
    <property type="entry name" value="Outer membrane efflux proteins (OEP)"/>
    <property type="match status" value="1"/>
</dbReference>
<dbReference type="Proteomes" id="UP000279673">
    <property type="component" value="Unassembled WGS sequence"/>
</dbReference>
<comment type="caution">
    <text evidence="5">The sequence shown here is derived from an EMBL/GenBank/DDBJ whole genome shotgun (WGS) entry which is preliminary data.</text>
</comment>
<dbReference type="GO" id="GO:0030313">
    <property type="term" value="C:cell envelope"/>
    <property type="evidence" value="ECO:0007669"/>
    <property type="project" value="UniProtKB-SubCell"/>
</dbReference>
<comment type="subcellular location">
    <subcellularLocation>
        <location evidence="1">Cell envelope</location>
    </subcellularLocation>
</comment>
<dbReference type="Gene3D" id="2.40.50.100">
    <property type="match status" value="1"/>
</dbReference>
<dbReference type="RefSeq" id="WP_121530155.1">
    <property type="nucleotide sequence ID" value="NZ_RCHI01000001.1"/>
</dbReference>
<dbReference type="InterPro" id="IPR030190">
    <property type="entry name" value="MacA_alpha-hairpin_sf"/>
</dbReference>
<evidence type="ECO:0000256" key="3">
    <source>
        <dbReference type="SAM" id="Coils"/>
    </source>
</evidence>
<evidence type="ECO:0000313" key="5">
    <source>
        <dbReference type="EMBL" id="RLL72788.1"/>
    </source>
</evidence>
<dbReference type="GO" id="GO:1990961">
    <property type="term" value="P:xenobiotic detoxification by transmembrane export across the plasma membrane"/>
    <property type="evidence" value="ECO:0007669"/>
    <property type="project" value="InterPro"/>
</dbReference>
<feature type="coiled-coil region" evidence="3">
    <location>
        <begin position="111"/>
        <end position="152"/>
    </location>
</feature>
<dbReference type="PANTHER" id="PTHR32347:SF29">
    <property type="entry name" value="UPF0194 MEMBRANE PROTEIN YBHG"/>
    <property type="match status" value="1"/>
</dbReference>
<reference evidence="5 6" key="1">
    <citation type="submission" date="2018-10" db="EMBL/GenBank/DDBJ databases">
        <title>Rhodobacter sp . BO-81.</title>
        <authorList>
            <person name="Im W.T."/>
        </authorList>
    </citation>
    <scope>NUCLEOTIDE SEQUENCE [LARGE SCALE GENOMIC DNA]</scope>
    <source>
        <strain evidence="5 6">BO-81</strain>
    </source>
</reference>
<evidence type="ECO:0000256" key="1">
    <source>
        <dbReference type="ARBA" id="ARBA00004196"/>
    </source>
</evidence>
<name>A0A421BXB4_9RHOB</name>
<dbReference type="GO" id="GO:1990195">
    <property type="term" value="C:macrolide transmembrane transporter complex"/>
    <property type="evidence" value="ECO:0007669"/>
    <property type="project" value="InterPro"/>
</dbReference>
<sequence length="410" mass="42779">MIPPRRPARHSLAPRSLTWAASGLLVAAALVWAFWPEPVTVDLARVTRAPMEVTVSAEGVTRVRDRYEVTAPLAGTVLRAPVAVGDAVRAGETVVAQIQPLEPAFLDARARAGAEAAVAEAQAALALARARLAQARADLEQAESDYARNEALAALGRVSQHLLEEATTTRAVARSALEAAQSSVDLQQATLARSQAALLGPGEDGAGSACCIEIRAPASGAVLELANESARPVQAGDVLMTLGDLGDLEIEVDLLSSDAVRVPPGASAHVERWGGTETLAARVRQIEPAAFTKVSALGIEEQRVHLKLDLLTPPEARPGLGDQYRVYVRVVTWQAPAVLQVPIGALFRDGGAWAVFVAEDGRARRQVVSVGHQTDLAAEITAGLAEGAQVIAFPGARIAEGSRITAAPGG</sequence>
<keyword evidence="2 3" id="KW-0175">Coiled coil</keyword>
<dbReference type="Gene3D" id="6.10.140.1990">
    <property type="match status" value="1"/>
</dbReference>
<evidence type="ECO:0000313" key="6">
    <source>
        <dbReference type="Proteomes" id="UP000279673"/>
    </source>
</evidence>
<proteinExistence type="predicted"/>
<gene>
    <name evidence="5" type="ORF">DYS74_00220</name>
</gene>
<keyword evidence="6" id="KW-1185">Reference proteome</keyword>
<dbReference type="Pfam" id="PF25989">
    <property type="entry name" value="YknX_C"/>
    <property type="match status" value="1"/>
</dbReference>
<dbReference type="Gene3D" id="2.40.420.20">
    <property type="match status" value="1"/>
</dbReference>
<evidence type="ECO:0000259" key="4">
    <source>
        <dbReference type="Pfam" id="PF25989"/>
    </source>
</evidence>
<dbReference type="EMBL" id="RCHI01000001">
    <property type="protein sequence ID" value="RLL72788.1"/>
    <property type="molecule type" value="Genomic_DNA"/>
</dbReference>
<dbReference type="PANTHER" id="PTHR32347">
    <property type="entry name" value="EFFLUX SYSTEM COMPONENT YKNX-RELATED"/>
    <property type="match status" value="1"/>
</dbReference>
<dbReference type="GO" id="GO:0019898">
    <property type="term" value="C:extrinsic component of membrane"/>
    <property type="evidence" value="ECO:0007669"/>
    <property type="project" value="InterPro"/>
</dbReference>
<evidence type="ECO:0000256" key="2">
    <source>
        <dbReference type="ARBA" id="ARBA00023054"/>
    </source>
</evidence>
<dbReference type="InterPro" id="IPR050465">
    <property type="entry name" value="UPF0194_transport"/>
</dbReference>
<organism evidence="5 6">
    <name type="scientific">Paenirhodobacter hankyongi</name>
    <dbReference type="NCBI Taxonomy" id="2294033"/>
    <lineage>
        <taxon>Bacteria</taxon>
        <taxon>Pseudomonadati</taxon>
        <taxon>Pseudomonadota</taxon>
        <taxon>Alphaproteobacteria</taxon>
        <taxon>Rhodobacterales</taxon>
        <taxon>Rhodobacter group</taxon>
        <taxon>Paenirhodobacter</taxon>
    </lineage>
</organism>
<dbReference type="InterPro" id="IPR058637">
    <property type="entry name" value="YknX-like_C"/>
</dbReference>
<feature type="domain" description="YknX-like C-terminal permuted SH3-like" evidence="4">
    <location>
        <begin position="338"/>
        <end position="405"/>
    </location>
</feature>
<protein>
    <submittedName>
        <fullName evidence="5">HlyD family efflux transporter periplasmic adaptor subunit</fullName>
    </submittedName>
</protein>